<feature type="transmembrane region" description="Helical" evidence="9">
    <location>
        <begin position="267"/>
        <end position="289"/>
    </location>
</feature>
<dbReference type="InterPro" id="IPR036097">
    <property type="entry name" value="HisK_dim/P_sf"/>
</dbReference>
<keyword evidence="4" id="KW-0808">Transferase</keyword>
<evidence type="ECO:0000256" key="1">
    <source>
        <dbReference type="ARBA" id="ARBA00000085"/>
    </source>
</evidence>
<dbReference type="RefSeq" id="WP_248353130.1">
    <property type="nucleotide sequence ID" value="NZ_AP025591.1"/>
</dbReference>
<evidence type="ECO:0000259" key="10">
    <source>
        <dbReference type="PROSITE" id="PS50109"/>
    </source>
</evidence>
<dbReference type="SMART" id="SM00387">
    <property type="entry name" value="HATPase_c"/>
    <property type="match status" value="1"/>
</dbReference>
<evidence type="ECO:0000256" key="4">
    <source>
        <dbReference type="ARBA" id="ARBA00022679"/>
    </source>
</evidence>
<dbReference type="Gene3D" id="1.10.287.130">
    <property type="match status" value="1"/>
</dbReference>
<evidence type="ECO:0000256" key="8">
    <source>
        <dbReference type="ARBA" id="ARBA00023012"/>
    </source>
</evidence>
<dbReference type="PROSITE" id="PS50109">
    <property type="entry name" value="HIS_KIN"/>
    <property type="match status" value="1"/>
</dbReference>
<evidence type="ECO:0000256" key="6">
    <source>
        <dbReference type="ARBA" id="ARBA00022777"/>
    </source>
</evidence>
<keyword evidence="8" id="KW-0902">Two-component regulatory system</keyword>
<keyword evidence="3" id="KW-0597">Phosphoprotein</keyword>
<dbReference type="CDD" id="cd00082">
    <property type="entry name" value="HisKA"/>
    <property type="match status" value="1"/>
</dbReference>
<evidence type="ECO:0000313" key="12">
    <source>
        <dbReference type="Proteomes" id="UP001162891"/>
    </source>
</evidence>
<dbReference type="InterPro" id="IPR005467">
    <property type="entry name" value="His_kinase_dom"/>
</dbReference>
<evidence type="ECO:0000256" key="5">
    <source>
        <dbReference type="ARBA" id="ARBA00022741"/>
    </source>
</evidence>
<sequence length="536" mass="55423">MRLRPGWLVFVLTAFAAVAVGATGGLLLVRYRAAALESAAERESLLVRSRAQLIGNELDALVAEISRLSKLAEIDLADGTLEPEKRVLRIARRDTVLFAMSIAILDADGAVLWAEPQGARPAAPGALLVGLARGQGRASVHFEAGEMDVAAPIAGRGAIAGIVSGQAARTLFGEALAGAVRDRGAVTLVLPGGADRADVAVAHEARGQLPAGAARRLDGPGQVWVEDPHGARWLQTQAEVGDTPLVLRLVLSAEDVEGDLRAPFRRLVATVAVAVLLAVAVGAALGLAVRRLERAEVELARSRHLAAMGKTSAAIAHEVKNGLNGLSVALDLLAAGRGDPAVLRQVHAQARGEIGRLRDVADDLTLFAAPPRLTPAPLDLAQLCREAAAAVADLAEDAGVEVRVAAPGPVPARGDAAKLLGAVTNLARNGVEAMGPGAFGERLGDPRVERRRRLELDARAADGAAVVEVRDDGPGLAPEVRAKLFQPFVTTKRTGTGLGLAIASRVVTAHGGRIEAVDRPEGGTTFRVILPAEGGA</sequence>
<accession>A0ABM7WZ21</accession>
<dbReference type="InterPro" id="IPR003661">
    <property type="entry name" value="HisK_dim/P_dom"/>
</dbReference>
<protein>
    <recommendedName>
        <fullName evidence="2">histidine kinase</fullName>
        <ecNumber evidence="2">2.7.13.3</ecNumber>
    </recommendedName>
</protein>
<evidence type="ECO:0000256" key="3">
    <source>
        <dbReference type="ARBA" id="ARBA00022553"/>
    </source>
</evidence>
<keyword evidence="9" id="KW-0812">Transmembrane</keyword>
<dbReference type="PANTHER" id="PTHR43065">
    <property type="entry name" value="SENSOR HISTIDINE KINASE"/>
    <property type="match status" value="1"/>
</dbReference>
<dbReference type="Gene3D" id="3.30.565.10">
    <property type="entry name" value="Histidine kinase-like ATPase, C-terminal domain"/>
    <property type="match status" value="1"/>
</dbReference>
<dbReference type="PANTHER" id="PTHR43065:SF10">
    <property type="entry name" value="PEROXIDE STRESS-ACTIVATED HISTIDINE KINASE MAK3"/>
    <property type="match status" value="1"/>
</dbReference>
<feature type="transmembrane region" description="Helical" evidence="9">
    <location>
        <begin position="6"/>
        <end position="29"/>
    </location>
</feature>
<dbReference type="InterPro" id="IPR003594">
    <property type="entry name" value="HATPase_dom"/>
</dbReference>
<keyword evidence="12" id="KW-1185">Reference proteome</keyword>
<dbReference type="InterPro" id="IPR036890">
    <property type="entry name" value="HATPase_C_sf"/>
</dbReference>
<reference evidence="12" key="1">
    <citation type="journal article" date="2022" name="Int. J. Syst. Evol. Microbiol.">
        <title>Anaeromyxobacter oryzae sp. nov., Anaeromyxobacter diazotrophicus sp. nov. and Anaeromyxobacter paludicola sp. nov., isolated from paddy soils.</title>
        <authorList>
            <person name="Itoh H."/>
            <person name="Xu Z."/>
            <person name="Mise K."/>
            <person name="Masuda Y."/>
            <person name="Ushijima N."/>
            <person name="Hayakawa C."/>
            <person name="Shiratori Y."/>
            <person name="Senoo K."/>
        </authorList>
    </citation>
    <scope>NUCLEOTIDE SEQUENCE [LARGE SCALE GENOMIC DNA]</scope>
    <source>
        <strain evidence="12">Red232</strain>
    </source>
</reference>
<keyword evidence="5" id="KW-0547">Nucleotide-binding</keyword>
<dbReference type="SUPFAM" id="SSF47384">
    <property type="entry name" value="Homodimeric domain of signal transducing histidine kinase"/>
    <property type="match status" value="1"/>
</dbReference>
<evidence type="ECO:0000313" key="11">
    <source>
        <dbReference type="EMBL" id="BDG04679.1"/>
    </source>
</evidence>
<dbReference type="Proteomes" id="UP001162891">
    <property type="component" value="Chromosome"/>
</dbReference>
<feature type="domain" description="Histidine kinase" evidence="10">
    <location>
        <begin position="314"/>
        <end position="534"/>
    </location>
</feature>
<dbReference type="EC" id="2.7.13.3" evidence="2"/>
<dbReference type="SMART" id="SM00388">
    <property type="entry name" value="HisKA"/>
    <property type="match status" value="1"/>
</dbReference>
<dbReference type="SUPFAM" id="SSF55874">
    <property type="entry name" value="ATPase domain of HSP90 chaperone/DNA topoisomerase II/histidine kinase"/>
    <property type="match status" value="1"/>
</dbReference>
<organism evidence="11 12">
    <name type="scientific">Anaeromyxobacter oryzae</name>
    <dbReference type="NCBI Taxonomy" id="2918170"/>
    <lineage>
        <taxon>Bacteria</taxon>
        <taxon>Pseudomonadati</taxon>
        <taxon>Myxococcota</taxon>
        <taxon>Myxococcia</taxon>
        <taxon>Myxococcales</taxon>
        <taxon>Cystobacterineae</taxon>
        <taxon>Anaeromyxobacteraceae</taxon>
        <taxon>Anaeromyxobacter</taxon>
    </lineage>
</organism>
<gene>
    <name evidence="11" type="ORF">AMOR_36750</name>
</gene>
<evidence type="ECO:0000256" key="2">
    <source>
        <dbReference type="ARBA" id="ARBA00012438"/>
    </source>
</evidence>
<dbReference type="Pfam" id="PF02518">
    <property type="entry name" value="HATPase_c"/>
    <property type="match status" value="1"/>
</dbReference>
<comment type="catalytic activity">
    <reaction evidence="1">
        <text>ATP + protein L-histidine = ADP + protein N-phospho-L-histidine.</text>
        <dbReference type="EC" id="2.7.13.3"/>
    </reaction>
</comment>
<dbReference type="EMBL" id="AP025591">
    <property type="protein sequence ID" value="BDG04679.1"/>
    <property type="molecule type" value="Genomic_DNA"/>
</dbReference>
<dbReference type="PRINTS" id="PR00344">
    <property type="entry name" value="BCTRLSENSOR"/>
</dbReference>
<name>A0ABM7WZ21_9BACT</name>
<keyword evidence="9" id="KW-1133">Transmembrane helix</keyword>
<keyword evidence="9" id="KW-0472">Membrane</keyword>
<dbReference type="InterPro" id="IPR004358">
    <property type="entry name" value="Sig_transdc_His_kin-like_C"/>
</dbReference>
<keyword evidence="7" id="KW-0067">ATP-binding</keyword>
<evidence type="ECO:0000256" key="9">
    <source>
        <dbReference type="SAM" id="Phobius"/>
    </source>
</evidence>
<proteinExistence type="predicted"/>
<evidence type="ECO:0000256" key="7">
    <source>
        <dbReference type="ARBA" id="ARBA00022840"/>
    </source>
</evidence>
<keyword evidence="6" id="KW-0418">Kinase</keyword>